<dbReference type="InterPro" id="IPR030664">
    <property type="entry name" value="SdhA/FrdA/AprA"/>
</dbReference>
<dbReference type="InterPro" id="IPR027477">
    <property type="entry name" value="Succ_DH/fumarate_Rdtase_cat_sf"/>
</dbReference>
<evidence type="ECO:0000313" key="7">
    <source>
        <dbReference type="EMBL" id="KYC58458.1"/>
    </source>
</evidence>
<dbReference type="SUPFAM" id="SSF46977">
    <property type="entry name" value="Succinate dehydrogenase/fumarate reductase flavoprotein C-terminal domain"/>
    <property type="match status" value="1"/>
</dbReference>
<dbReference type="Pfam" id="PF00890">
    <property type="entry name" value="FAD_binding_2"/>
    <property type="match status" value="1"/>
</dbReference>
<dbReference type="InterPro" id="IPR037099">
    <property type="entry name" value="Fum_R/Succ_DH_flav-like_C_sf"/>
</dbReference>
<dbReference type="InterPro" id="IPR015939">
    <property type="entry name" value="Fum_Rdtase/Succ_DH_flav-like_C"/>
</dbReference>
<dbReference type="InterPro" id="IPR036188">
    <property type="entry name" value="FAD/NAD-bd_sf"/>
</dbReference>
<dbReference type="Gene3D" id="3.50.50.60">
    <property type="entry name" value="FAD/NAD(P)-binding domain"/>
    <property type="match status" value="1"/>
</dbReference>
<dbReference type="EMBL" id="LNJB01000001">
    <property type="protein sequence ID" value="KYC55506.1"/>
    <property type="molecule type" value="Genomic_DNA"/>
</dbReference>
<sequence length="527" mass="58210">MEKIKCDVLIIGGGLAGLRAAIEAKKQVKEVLVLTKGYAGRGGCSAISEGILNAPLDKNDSSKLYSKDIQKGSINVCDPKLSEILSKNAKSAILSLEKYGVEFKKENGNLVLNSSGGHSVPRTVRIDPPGPGCGRVIPFKLMEEAKKRGIKFLEGKTLMKLFQSNGRVISGLAYDEKNFLEISFKSIVIATGGAGSIYKNSTNPSDVEGDGYFLGFDVGASLIDMEYIQFFPTVALKSYLILPFVFNDGAILLNSKGERFIGKYDPALMEKTTRDIMSRAIFTEVLEGRGIDGGVFISYKEIPENILKAKYSKELTFFLSKGIDLTKENLLVKPSCHFFMGGLKINEKCETNVLGLYACGEVVGGTHGANRLAGNALAEALVFGEIAGKYAAEFALTNKFEHVNTESFIDSLPKIGDKSIEKELIQQIKDILWEYLGIVRDEKGIKKAIHEISQIRNTFENIKTSKNLLNYIKLRNILFVSEVIALAALERKESRGAHYRTDYPKENDEWKKAILIQKEFKISHEAR</sequence>
<comment type="caution">
    <text evidence="7">The sequence shown here is derived from an EMBL/GenBank/DDBJ whole genome shotgun (WGS) entry which is preliminary data.</text>
</comment>
<feature type="domain" description="FAD-dependent oxidoreductase 2 FAD-binding" evidence="4">
    <location>
        <begin position="7"/>
        <end position="377"/>
    </location>
</feature>
<evidence type="ECO:0000313" key="8">
    <source>
        <dbReference type="Proteomes" id="UP000092420"/>
    </source>
</evidence>
<dbReference type="SUPFAM" id="SSF51905">
    <property type="entry name" value="FAD/NAD(P)-binding domain"/>
    <property type="match status" value="1"/>
</dbReference>
<dbReference type="AlphaFoldDB" id="A0A150JK82"/>
<dbReference type="GO" id="GO:0008734">
    <property type="term" value="F:L-aspartate oxidase activity"/>
    <property type="evidence" value="ECO:0007669"/>
    <property type="project" value="UniProtKB-EC"/>
</dbReference>
<gene>
    <name evidence="7" type="primary">nadB</name>
    <name evidence="6" type="ORF">AN188_00159</name>
    <name evidence="7" type="ORF">APG09_00204</name>
</gene>
<feature type="active site" description="Proton acceptor" evidence="3">
    <location>
        <position position="274"/>
    </location>
</feature>
<evidence type="ECO:0000259" key="4">
    <source>
        <dbReference type="Pfam" id="PF00890"/>
    </source>
</evidence>
<feature type="domain" description="Fumarate reductase/succinate dehydrogenase flavoprotein-like C-terminal" evidence="5">
    <location>
        <begin position="426"/>
        <end position="517"/>
    </location>
</feature>
<dbReference type="EMBL" id="LNJE01000002">
    <property type="protein sequence ID" value="KYC58458.1"/>
    <property type="molecule type" value="Genomic_DNA"/>
</dbReference>
<accession>A0A150JE55</accession>
<evidence type="ECO:0000313" key="6">
    <source>
        <dbReference type="EMBL" id="KYC55506.1"/>
    </source>
</evidence>
<evidence type="ECO:0000256" key="2">
    <source>
        <dbReference type="ARBA" id="ARBA00023002"/>
    </source>
</evidence>
<reference evidence="7 8" key="1">
    <citation type="journal article" date="2016" name="ISME J.">
        <title>Chasing the elusive Euryarchaeota class WSA2: genomes reveal a uniquely fastidious methyl-reducing methanogen.</title>
        <authorList>
            <person name="Nobu M.K."/>
            <person name="Narihiro T."/>
            <person name="Kuroda K."/>
            <person name="Mei R."/>
            <person name="Liu W.T."/>
        </authorList>
    </citation>
    <scope>NUCLEOTIDE SEQUENCE [LARGE SCALE GENOMIC DNA]</scope>
    <source>
        <strain evidence="6">ADurb1013_Bin02101</strain>
        <strain evidence="7">ADurb1213_Bin02801</strain>
    </source>
</reference>
<evidence type="ECO:0000256" key="3">
    <source>
        <dbReference type="PIRSR" id="PIRSR000171-1"/>
    </source>
</evidence>
<protein>
    <submittedName>
        <fullName evidence="7">L-aspartate oxidase</fullName>
        <ecNumber evidence="7">1.4.3.16</ecNumber>
    </submittedName>
</protein>
<evidence type="ECO:0000256" key="1">
    <source>
        <dbReference type="ARBA" id="ARBA00022630"/>
    </source>
</evidence>
<keyword evidence="1" id="KW-0285">Flavoprotein</keyword>
<dbReference type="PIRSF" id="PIRSF000171">
    <property type="entry name" value="SDHA_APRA_LASPO"/>
    <property type="match status" value="1"/>
</dbReference>
<dbReference type="PRINTS" id="PR00368">
    <property type="entry name" value="FADPNR"/>
</dbReference>
<proteinExistence type="predicted"/>
<organism evidence="7">
    <name type="scientific">Candidatus Methanofastidiosum methylothiophilum</name>
    <dbReference type="NCBI Taxonomy" id="1705564"/>
    <lineage>
        <taxon>Archaea</taxon>
        <taxon>Methanobacteriati</taxon>
        <taxon>Methanobacteriota</taxon>
        <taxon>Stenosarchaea group</taxon>
        <taxon>Candidatus Methanofastidiosia</taxon>
        <taxon>Candidatus Methanofastidiosales</taxon>
        <taxon>Candidatus Methanofastidiosaceae</taxon>
        <taxon>Candidatus Methanofastidiosum</taxon>
    </lineage>
</organism>
<keyword evidence="2 7" id="KW-0560">Oxidoreductase</keyword>
<evidence type="ECO:0000259" key="5">
    <source>
        <dbReference type="Pfam" id="PF02910"/>
    </source>
</evidence>
<dbReference type="PANTHER" id="PTHR11632">
    <property type="entry name" value="SUCCINATE DEHYDROGENASE 2 FLAVOPROTEIN SUBUNIT"/>
    <property type="match status" value="1"/>
</dbReference>
<dbReference type="PATRIC" id="fig|1706433.3.peg.159"/>
<dbReference type="Proteomes" id="UP000092420">
    <property type="component" value="Unassembled WGS sequence"/>
</dbReference>
<accession>A0A150JMW9</accession>
<dbReference type="Gene3D" id="1.20.58.100">
    <property type="entry name" value="Fumarate reductase/succinate dehydrogenase flavoprotein-like, C-terminal domain"/>
    <property type="match status" value="1"/>
</dbReference>
<accession>A0A150JK82</accession>
<dbReference type="InterPro" id="IPR003953">
    <property type="entry name" value="FAD-dep_OxRdtase_2_FAD-bd"/>
</dbReference>
<dbReference type="PATRIC" id="fig|1706435.3.peg.197"/>
<dbReference type="PANTHER" id="PTHR11632:SF51">
    <property type="entry name" value="SUCCINATE DEHYDROGENASE [UBIQUINONE] FLAVOPROTEIN SUBUNIT, MITOCHONDRIAL"/>
    <property type="match status" value="1"/>
</dbReference>
<name>A0A150JK82_9EURY</name>
<dbReference type="Gene3D" id="3.90.700.10">
    <property type="entry name" value="Succinate dehydrogenase/fumarate reductase flavoprotein, catalytic domain"/>
    <property type="match status" value="1"/>
</dbReference>
<dbReference type="EC" id="1.4.3.16" evidence="7"/>
<dbReference type="SUPFAM" id="SSF56425">
    <property type="entry name" value="Succinate dehydrogenase/fumarate reductase flavoprotein, catalytic domain"/>
    <property type="match status" value="1"/>
</dbReference>
<dbReference type="Pfam" id="PF02910">
    <property type="entry name" value="Succ_DH_flav_C"/>
    <property type="match status" value="1"/>
</dbReference>